<dbReference type="OrthoDB" id="5333304at2759"/>
<dbReference type="HOGENOM" id="CLU_013199_0_0_1"/>
<feature type="region of interest" description="Disordered" evidence="1">
    <location>
        <begin position="377"/>
        <end position="473"/>
    </location>
</feature>
<organism evidence="2 3">
    <name type="scientific">Stachybotrys chartarum (strain CBS 109288 / IBT 7711)</name>
    <name type="common">Toxic black mold</name>
    <name type="synonym">Stilbospora chartarum</name>
    <dbReference type="NCBI Taxonomy" id="1280523"/>
    <lineage>
        <taxon>Eukaryota</taxon>
        <taxon>Fungi</taxon>
        <taxon>Dikarya</taxon>
        <taxon>Ascomycota</taxon>
        <taxon>Pezizomycotina</taxon>
        <taxon>Sordariomycetes</taxon>
        <taxon>Hypocreomycetidae</taxon>
        <taxon>Hypocreales</taxon>
        <taxon>Stachybotryaceae</taxon>
        <taxon>Stachybotrys</taxon>
    </lineage>
</organism>
<sequence length="818" mass="89285">MAASLVINGTEPHKDRDAYRIEQYSKIVQFGNRVIAGHHPTIKVPQGLGPSQSVPVAARGASRAATHDESSTALQSSVNSLKPALPSIGARHTEQPRPSLPANVDINPIFLEKSDSLVRAELQLQRKRLESLLKDEAEQSRLDKVSHGEAGADIDLPDILAKALTLVQASATPLPTTTDDNLTASNEAASDSFDENTFYSSQHDTPDSRLTSRIRNESEEARALDLAPSPAQVDARNPVATRSLPANVAQGNQAARSAVAQAPHESVIAHATRAAPQASIVPGLNNYPEQPVPPNPPHSTFAERAPTEATRAVVPEARNVATVNGYQRPTASYADIHPPSPLVRDEDVIPLAPQRSRPAEPIARTTGGTPAQIAALRGEASAATSPDTSSPGAKASDKKKGKKKKRKADRQATGLDFTPYIKPEPRSPSPLAAPSYARPNKRQRHSLGQPIEPGSLDARYDPSSVNILDDEYHPQSYAEDRFPAGYRGGPYQQRAASPVVIADSGYGHGYVDEPRRFHAAHVGNYVSPRSSTIQYLPGGEVVNRPASRIVLDDPYQQQPRSHHEAYEMSRVSSRQQREPLMAPPPPARIIVDQYGREYIEPSHVPARHSVAPAAREQTIMYERAPTRAVSRQPPPGSYGDGSIVYANPPPYTIARRVVTQPEYMSQELRERSYREYSTARGPGAAGNVVHVMGTPNRRLVEDPAKEYVSRASSVRPVETVRYEMPPDYGRLQGPRPEAPMRASVHPESHGDFVQPYVRGYSARPAEQHLVPPEYGLRPVQRYYEPHMPSSRDLAYVPQQPPAAPDPVYPVNGGRPMYQ</sequence>
<proteinExistence type="predicted"/>
<evidence type="ECO:0000313" key="3">
    <source>
        <dbReference type="Proteomes" id="UP000028045"/>
    </source>
</evidence>
<dbReference type="Proteomes" id="UP000028045">
    <property type="component" value="Unassembled WGS sequence"/>
</dbReference>
<evidence type="ECO:0000313" key="2">
    <source>
        <dbReference type="EMBL" id="KEY65563.1"/>
    </source>
</evidence>
<protein>
    <submittedName>
        <fullName evidence="2">Uncharacterized protein</fullName>
    </submittedName>
</protein>
<accession>A0A084AJT4</accession>
<feature type="compositionally biased region" description="Pro residues" evidence="1">
    <location>
        <begin position="798"/>
        <end position="807"/>
    </location>
</feature>
<gene>
    <name evidence="2" type="ORF">S7711_08242</name>
</gene>
<feature type="compositionally biased region" description="Low complexity" evidence="1">
    <location>
        <begin position="380"/>
        <end position="394"/>
    </location>
</feature>
<evidence type="ECO:0000256" key="1">
    <source>
        <dbReference type="SAM" id="MobiDB-lite"/>
    </source>
</evidence>
<feature type="compositionally biased region" description="Basic residues" evidence="1">
    <location>
        <begin position="397"/>
        <end position="408"/>
    </location>
</feature>
<keyword evidence="3" id="KW-1185">Reference proteome</keyword>
<name>A0A084AJT4_STACB</name>
<feature type="region of interest" description="Disordered" evidence="1">
    <location>
        <begin position="43"/>
        <end position="79"/>
    </location>
</feature>
<feature type="region of interest" description="Disordered" evidence="1">
    <location>
        <begin position="190"/>
        <end position="211"/>
    </location>
</feature>
<feature type="region of interest" description="Disordered" evidence="1">
    <location>
        <begin position="790"/>
        <end position="818"/>
    </location>
</feature>
<dbReference type="EMBL" id="KL648697">
    <property type="protein sequence ID" value="KEY65563.1"/>
    <property type="molecule type" value="Genomic_DNA"/>
</dbReference>
<dbReference type="AlphaFoldDB" id="A0A084AJT4"/>
<reference evidence="2 3" key="1">
    <citation type="journal article" date="2014" name="BMC Genomics">
        <title>Comparative genome sequencing reveals chemotype-specific gene clusters in the toxigenic black mold Stachybotrys.</title>
        <authorList>
            <person name="Semeiks J."/>
            <person name="Borek D."/>
            <person name="Otwinowski Z."/>
            <person name="Grishin N.V."/>
        </authorList>
    </citation>
    <scope>NUCLEOTIDE SEQUENCE [LARGE SCALE GENOMIC DNA]</scope>
    <source>
        <strain evidence="3">CBS 109288 / IBT 7711</strain>
    </source>
</reference>